<comment type="caution">
    <text evidence="2">The sequence shown here is derived from an EMBL/GenBank/DDBJ whole genome shotgun (WGS) entry which is preliminary data.</text>
</comment>
<keyword evidence="3" id="KW-1185">Reference proteome</keyword>
<gene>
    <name evidence="2" type="ORF">CRG98_033266</name>
</gene>
<reference evidence="2 3" key="1">
    <citation type="submission" date="2017-11" db="EMBL/GenBank/DDBJ databases">
        <title>De-novo sequencing of pomegranate (Punica granatum L.) genome.</title>
        <authorList>
            <person name="Akparov Z."/>
            <person name="Amiraslanov A."/>
            <person name="Hajiyeva S."/>
            <person name="Abbasov M."/>
            <person name="Kaur K."/>
            <person name="Hamwieh A."/>
            <person name="Solovyev V."/>
            <person name="Salamov A."/>
            <person name="Braich B."/>
            <person name="Kosarev P."/>
            <person name="Mahmoud A."/>
            <person name="Hajiyev E."/>
            <person name="Babayeva S."/>
            <person name="Izzatullayeva V."/>
            <person name="Mammadov A."/>
            <person name="Mammadov A."/>
            <person name="Sharifova S."/>
            <person name="Ojaghi J."/>
            <person name="Eynullazada K."/>
            <person name="Bayramov B."/>
            <person name="Abdulazimova A."/>
            <person name="Shahmuradov I."/>
        </authorList>
    </citation>
    <scope>NUCLEOTIDE SEQUENCE [LARGE SCALE GENOMIC DNA]</scope>
    <source>
        <strain evidence="3">cv. AG2017</strain>
        <tissue evidence="2">Leaf</tissue>
    </source>
</reference>
<protein>
    <submittedName>
        <fullName evidence="2">Uncharacterized protein</fullName>
    </submittedName>
</protein>
<evidence type="ECO:0000256" key="1">
    <source>
        <dbReference type="SAM" id="MobiDB-lite"/>
    </source>
</evidence>
<evidence type="ECO:0000313" key="2">
    <source>
        <dbReference type="EMBL" id="PKI46371.1"/>
    </source>
</evidence>
<sequence length="164" mass="17431">MDQPFDTSGSSSKAVFGREPPIICNIRQDRRRGQGISAIRPTTPDHGGQCDLCLLATLIGGWKEKEARGELRSGEGRPPPVGPFQATSGDLAPGRDNTGIVGDLRRSIDSTGAMVASDEALTAQIGKKKSKFEKKRKRVGGGSLVNGHHPIIGVDGNICHHMLP</sequence>
<feature type="compositionally biased region" description="Basic and acidic residues" evidence="1">
    <location>
        <begin position="66"/>
        <end position="75"/>
    </location>
</feature>
<organism evidence="2 3">
    <name type="scientific">Punica granatum</name>
    <name type="common">Pomegranate</name>
    <dbReference type="NCBI Taxonomy" id="22663"/>
    <lineage>
        <taxon>Eukaryota</taxon>
        <taxon>Viridiplantae</taxon>
        <taxon>Streptophyta</taxon>
        <taxon>Embryophyta</taxon>
        <taxon>Tracheophyta</taxon>
        <taxon>Spermatophyta</taxon>
        <taxon>Magnoliopsida</taxon>
        <taxon>eudicotyledons</taxon>
        <taxon>Gunneridae</taxon>
        <taxon>Pentapetalae</taxon>
        <taxon>rosids</taxon>
        <taxon>malvids</taxon>
        <taxon>Myrtales</taxon>
        <taxon>Lythraceae</taxon>
        <taxon>Punica</taxon>
    </lineage>
</organism>
<evidence type="ECO:0000313" key="3">
    <source>
        <dbReference type="Proteomes" id="UP000233551"/>
    </source>
</evidence>
<proteinExistence type="predicted"/>
<feature type="region of interest" description="Disordered" evidence="1">
    <location>
        <begin position="66"/>
        <end position="99"/>
    </location>
</feature>
<name>A0A2I0IQU6_PUNGR</name>
<dbReference type="EMBL" id="PGOL01002633">
    <property type="protein sequence ID" value="PKI46371.1"/>
    <property type="molecule type" value="Genomic_DNA"/>
</dbReference>
<dbReference type="AlphaFoldDB" id="A0A2I0IQU6"/>
<dbReference type="Proteomes" id="UP000233551">
    <property type="component" value="Unassembled WGS sequence"/>
</dbReference>
<accession>A0A2I0IQU6</accession>